<keyword evidence="1" id="KW-0732">Signal</keyword>
<gene>
    <name evidence="2" type="ORF">ISN74_13045</name>
</gene>
<evidence type="ECO:0000256" key="1">
    <source>
        <dbReference type="SAM" id="SignalP"/>
    </source>
</evidence>
<name>A0ABX7GPS6_9GAMM</name>
<feature type="signal peptide" evidence="1">
    <location>
        <begin position="1"/>
        <end position="24"/>
    </location>
</feature>
<dbReference type="Proteomes" id="UP000663181">
    <property type="component" value="Chromosome"/>
</dbReference>
<evidence type="ECO:0000313" key="3">
    <source>
        <dbReference type="Proteomes" id="UP000663181"/>
    </source>
</evidence>
<protein>
    <submittedName>
        <fullName evidence="2">Lysis protein</fullName>
    </submittedName>
</protein>
<dbReference type="InterPro" id="IPR004929">
    <property type="entry name" value="I-spanin"/>
</dbReference>
<evidence type="ECO:0000313" key="2">
    <source>
        <dbReference type="EMBL" id="QRN52403.1"/>
    </source>
</evidence>
<feature type="chain" id="PRO_5046248023" evidence="1">
    <location>
        <begin position="25"/>
        <end position="163"/>
    </location>
</feature>
<proteinExistence type="predicted"/>
<dbReference type="RefSeq" id="WP_188799651.1">
    <property type="nucleotide sequence ID" value="NZ_BMIZ01000002.1"/>
</dbReference>
<accession>A0ABX7GPS6</accession>
<keyword evidence="3" id="KW-1185">Reference proteome</keyword>
<reference evidence="2 3" key="1">
    <citation type="submission" date="2020-10" db="EMBL/GenBank/DDBJ databases">
        <title>Phylogeny of dyella-like bacteria.</title>
        <authorList>
            <person name="Fu J."/>
        </authorList>
    </citation>
    <scope>NUCLEOTIDE SEQUENCE [LARGE SCALE GENOMIC DNA]</scope>
    <source>
        <strain evidence="2 3">DHOB09</strain>
    </source>
</reference>
<dbReference type="EMBL" id="CP064030">
    <property type="protein sequence ID" value="QRN52403.1"/>
    <property type="molecule type" value="Genomic_DNA"/>
</dbReference>
<dbReference type="Pfam" id="PF03245">
    <property type="entry name" value="Phage_lysis"/>
    <property type="match status" value="1"/>
</dbReference>
<sequence length="163" mass="16933">MSAYLKFALAIALYIAGYAAGHHAAYQAGALKLAEVTQANADQAQHAAELTAQAEAAARKSEQDMAAKFADVDSKHQKDMADAKANSDRIIADLRTGTVRLRAEWSCTPALASAAAQAAAGPGQPDAAADLRQTGAGHLIGIGDRCDADISALQEFLRKERGG</sequence>
<organism evidence="2 3">
    <name type="scientific">Dyella caseinilytica</name>
    <dbReference type="NCBI Taxonomy" id="1849581"/>
    <lineage>
        <taxon>Bacteria</taxon>
        <taxon>Pseudomonadati</taxon>
        <taxon>Pseudomonadota</taxon>
        <taxon>Gammaproteobacteria</taxon>
        <taxon>Lysobacterales</taxon>
        <taxon>Rhodanobacteraceae</taxon>
        <taxon>Dyella</taxon>
    </lineage>
</organism>